<reference evidence="8 9" key="1">
    <citation type="submission" date="2020-02" db="EMBL/GenBank/DDBJ databases">
        <title>Whole genome shotgun sequence of Streptomyces gougerotii NBRC 13043.</title>
        <authorList>
            <person name="Ichikawa N."/>
            <person name="Komaki H."/>
            <person name="Tamura T."/>
        </authorList>
    </citation>
    <scope>NUCLEOTIDE SEQUENCE [LARGE SCALE GENOMIC DNA]</scope>
    <source>
        <strain evidence="8 9">NBRC 13043</strain>
    </source>
</reference>
<dbReference type="InterPro" id="IPR036388">
    <property type="entry name" value="WH-like_DNA-bd_sf"/>
</dbReference>
<evidence type="ECO:0000256" key="2">
    <source>
        <dbReference type="ARBA" id="ARBA00023125"/>
    </source>
</evidence>
<evidence type="ECO:0000256" key="5">
    <source>
        <dbReference type="SAM" id="MobiDB-lite"/>
    </source>
</evidence>
<keyword evidence="9" id="KW-1185">Reference proteome</keyword>
<dbReference type="Pfam" id="PF00392">
    <property type="entry name" value="GntR"/>
    <property type="match status" value="1"/>
</dbReference>
<dbReference type="PANTHER" id="PTHR30055:SF151">
    <property type="entry name" value="TRANSCRIPTIONAL REGULATORY PROTEIN"/>
    <property type="match status" value="1"/>
</dbReference>
<dbReference type="Gene3D" id="1.10.357.10">
    <property type="entry name" value="Tetracycline Repressor, domain 2"/>
    <property type="match status" value="1"/>
</dbReference>
<dbReference type="SUPFAM" id="SSF48498">
    <property type="entry name" value="Tetracyclin repressor-like, C-terminal domain"/>
    <property type="match status" value="1"/>
</dbReference>
<sequence length="323" mass="34897">MSVGGQSAPRYSGIAAVLRRRIETGELAPGDRVPSTREITRRWGVAMATATKALTELRREGLVRAVPGVGTVVAPRDRPARPARPAAPPHRGGPSGASSDPAALTLGRIVAAAVTVADAEGLAAVSMRRVAAELGAATMSLYRHVADKDDLLTRMMDRVVAERPLPSDRPESWREAVELAVRQFWDLFRRHPWLAAALSVTRPQMITTALPYSEWVLATLHEQGLDPRTAFTAHLMLLNHARGTAIHLETEREAEADSGLGSEEWMDTQEPALMAILAGGGFPELSRLTTTGYELDLDALFEFGLRRLLDGLGVLLGETPQPS</sequence>
<dbReference type="SUPFAM" id="SSF46689">
    <property type="entry name" value="Homeodomain-like"/>
    <property type="match status" value="1"/>
</dbReference>
<feature type="region of interest" description="Disordered" evidence="5">
    <location>
        <begin position="73"/>
        <end position="100"/>
    </location>
</feature>
<gene>
    <name evidence="8" type="ORF">Sgou_29030</name>
</gene>
<dbReference type="InterPro" id="IPR001647">
    <property type="entry name" value="HTH_TetR"/>
</dbReference>
<dbReference type="Pfam" id="PF02909">
    <property type="entry name" value="TetR_C_1"/>
    <property type="match status" value="1"/>
</dbReference>
<dbReference type="Pfam" id="PF00440">
    <property type="entry name" value="TetR_N"/>
    <property type="match status" value="1"/>
</dbReference>
<dbReference type="PROSITE" id="PS50977">
    <property type="entry name" value="HTH_TETR_2"/>
    <property type="match status" value="1"/>
</dbReference>
<keyword evidence="1" id="KW-0805">Transcription regulation</keyword>
<dbReference type="InterPro" id="IPR036390">
    <property type="entry name" value="WH_DNA-bd_sf"/>
</dbReference>
<dbReference type="SUPFAM" id="SSF46785">
    <property type="entry name" value="Winged helix' DNA-binding domain"/>
    <property type="match status" value="1"/>
</dbReference>
<dbReference type="PROSITE" id="PS50949">
    <property type="entry name" value="HTH_GNTR"/>
    <property type="match status" value="1"/>
</dbReference>
<evidence type="ECO:0000256" key="1">
    <source>
        <dbReference type="ARBA" id="ARBA00023015"/>
    </source>
</evidence>
<protein>
    <submittedName>
        <fullName evidence="8">GntR family transcriptional regulator</fullName>
    </submittedName>
</protein>
<dbReference type="CDD" id="cd07377">
    <property type="entry name" value="WHTH_GntR"/>
    <property type="match status" value="1"/>
</dbReference>
<comment type="caution">
    <text evidence="8">The sequence shown here is derived from an EMBL/GenBank/DDBJ whole genome shotgun (WGS) entry which is preliminary data.</text>
</comment>
<feature type="domain" description="HTH gntR-type" evidence="6">
    <location>
        <begin position="8"/>
        <end position="76"/>
    </location>
</feature>
<dbReference type="InterPro" id="IPR050109">
    <property type="entry name" value="HTH-type_TetR-like_transc_reg"/>
</dbReference>
<feature type="domain" description="HTH tetR-type" evidence="7">
    <location>
        <begin position="103"/>
        <end position="163"/>
    </location>
</feature>
<evidence type="ECO:0000256" key="4">
    <source>
        <dbReference type="PROSITE-ProRule" id="PRU00335"/>
    </source>
</evidence>
<feature type="DNA-binding region" description="H-T-H motif" evidence="4">
    <location>
        <begin position="126"/>
        <end position="145"/>
    </location>
</feature>
<name>A0ABQ1D6W5_9ACTN</name>
<dbReference type="InterPro" id="IPR036271">
    <property type="entry name" value="Tet_transcr_reg_TetR-rel_C_sf"/>
</dbReference>
<evidence type="ECO:0000313" key="8">
    <source>
        <dbReference type="EMBL" id="GFH78233.1"/>
    </source>
</evidence>
<evidence type="ECO:0000313" key="9">
    <source>
        <dbReference type="Proteomes" id="UP000480804"/>
    </source>
</evidence>
<dbReference type="EMBL" id="BLLO01000017">
    <property type="protein sequence ID" value="GFH78233.1"/>
    <property type="molecule type" value="Genomic_DNA"/>
</dbReference>
<accession>A0ABQ1D6W5</accession>
<proteinExistence type="predicted"/>
<keyword evidence="3" id="KW-0804">Transcription</keyword>
<dbReference type="Gene3D" id="1.10.10.60">
    <property type="entry name" value="Homeodomain-like"/>
    <property type="match status" value="1"/>
</dbReference>
<evidence type="ECO:0000259" key="7">
    <source>
        <dbReference type="PROSITE" id="PS50977"/>
    </source>
</evidence>
<keyword evidence="2 4" id="KW-0238">DNA-binding</keyword>
<dbReference type="Proteomes" id="UP000480804">
    <property type="component" value="Unassembled WGS sequence"/>
</dbReference>
<organism evidence="8 9">
    <name type="scientific">Streptomyces gougerotii</name>
    <dbReference type="NCBI Taxonomy" id="53448"/>
    <lineage>
        <taxon>Bacteria</taxon>
        <taxon>Bacillati</taxon>
        <taxon>Actinomycetota</taxon>
        <taxon>Actinomycetes</taxon>
        <taxon>Kitasatosporales</taxon>
        <taxon>Streptomycetaceae</taxon>
        <taxon>Streptomyces</taxon>
        <taxon>Streptomyces diastaticus group</taxon>
    </lineage>
</organism>
<dbReference type="InterPro" id="IPR009057">
    <property type="entry name" value="Homeodomain-like_sf"/>
</dbReference>
<dbReference type="Gene3D" id="1.10.10.10">
    <property type="entry name" value="Winged helix-like DNA-binding domain superfamily/Winged helix DNA-binding domain"/>
    <property type="match status" value="1"/>
</dbReference>
<dbReference type="PANTHER" id="PTHR30055">
    <property type="entry name" value="HTH-TYPE TRANSCRIPTIONAL REGULATOR RUTR"/>
    <property type="match status" value="1"/>
</dbReference>
<feature type="compositionally biased region" description="Low complexity" evidence="5">
    <location>
        <begin position="89"/>
        <end position="99"/>
    </location>
</feature>
<dbReference type="SMART" id="SM00345">
    <property type="entry name" value="HTH_GNTR"/>
    <property type="match status" value="1"/>
</dbReference>
<dbReference type="InterPro" id="IPR004111">
    <property type="entry name" value="Repressor_TetR_C"/>
</dbReference>
<dbReference type="InterPro" id="IPR000524">
    <property type="entry name" value="Tscrpt_reg_HTH_GntR"/>
</dbReference>
<evidence type="ECO:0000259" key="6">
    <source>
        <dbReference type="PROSITE" id="PS50949"/>
    </source>
</evidence>
<evidence type="ECO:0000256" key="3">
    <source>
        <dbReference type="ARBA" id="ARBA00023163"/>
    </source>
</evidence>